<sequence length="118" mass="12692">MSTARATRITDIEVFNLPGDNEVAMTVETGETCQTVVLDNAEAAALITSLTARLMERQTPEAMQLLQIFAIRKIDAGQTPDGRPYLQYQLENGLTFGTGITRGEVAALHASLGALLVN</sequence>
<gene>
    <name evidence="1" type="ORF">RD110_07955</name>
</gene>
<dbReference type="KEGG" id="rhy:RD110_07955"/>
<name>A0A1P8JTP7_9BURK</name>
<dbReference type="STRING" id="1842727.RD110_07955"/>
<reference evidence="1 2" key="1">
    <citation type="submission" date="2017-01" db="EMBL/GenBank/DDBJ databases">
        <authorList>
            <person name="Mah S.A."/>
            <person name="Swanson W.J."/>
            <person name="Moy G.W."/>
            <person name="Vacquier V.D."/>
        </authorList>
    </citation>
    <scope>NUCLEOTIDE SEQUENCE [LARGE SCALE GENOMIC DNA]</scope>
    <source>
        <strain evidence="1 2">DCY110</strain>
    </source>
</reference>
<accession>A0A1P8JTP7</accession>
<dbReference type="Proteomes" id="UP000186609">
    <property type="component" value="Chromosome"/>
</dbReference>
<organism evidence="1 2">
    <name type="scientific">Rhodoferax koreensis</name>
    <dbReference type="NCBI Taxonomy" id="1842727"/>
    <lineage>
        <taxon>Bacteria</taxon>
        <taxon>Pseudomonadati</taxon>
        <taxon>Pseudomonadota</taxon>
        <taxon>Betaproteobacteria</taxon>
        <taxon>Burkholderiales</taxon>
        <taxon>Comamonadaceae</taxon>
        <taxon>Rhodoferax</taxon>
    </lineage>
</organism>
<evidence type="ECO:0000313" key="2">
    <source>
        <dbReference type="Proteomes" id="UP000186609"/>
    </source>
</evidence>
<evidence type="ECO:0000313" key="1">
    <source>
        <dbReference type="EMBL" id="APW37137.1"/>
    </source>
</evidence>
<proteinExistence type="predicted"/>
<dbReference type="RefSeq" id="WP_076198318.1">
    <property type="nucleotide sequence ID" value="NZ_CP019236.1"/>
</dbReference>
<keyword evidence="2" id="KW-1185">Reference proteome</keyword>
<dbReference type="EMBL" id="CP019236">
    <property type="protein sequence ID" value="APW37137.1"/>
    <property type="molecule type" value="Genomic_DNA"/>
</dbReference>
<dbReference type="AlphaFoldDB" id="A0A1P8JTP7"/>
<protein>
    <submittedName>
        <fullName evidence="1">Uncharacterized protein</fullName>
    </submittedName>
</protein>